<dbReference type="EMBL" id="CAJOBD010007376">
    <property type="protein sequence ID" value="CAF4085228.1"/>
    <property type="molecule type" value="Genomic_DNA"/>
</dbReference>
<organism evidence="1 2">
    <name type="scientific">Rotaria sordida</name>
    <dbReference type="NCBI Taxonomy" id="392033"/>
    <lineage>
        <taxon>Eukaryota</taxon>
        <taxon>Metazoa</taxon>
        <taxon>Spiralia</taxon>
        <taxon>Gnathifera</taxon>
        <taxon>Rotifera</taxon>
        <taxon>Eurotatoria</taxon>
        <taxon>Bdelloidea</taxon>
        <taxon>Philodinida</taxon>
        <taxon>Philodinidae</taxon>
        <taxon>Rotaria</taxon>
    </lineage>
</organism>
<proteinExistence type="predicted"/>
<evidence type="ECO:0000313" key="2">
    <source>
        <dbReference type="Proteomes" id="UP000663836"/>
    </source>
</evidence>
<dbReference type="AlphaFoldDB" id="A0A819TTZ6"/>
<evidence type="ECO:0008006" key="3">
    <source>
        <dbReference type="Google" id="ProtNLM"/>
    </source>
</evidence>
<sequence length="385" mass="45746">MNILYRFILHCPRFYQTNQRYIHYLSQANPIRQPKDLVSCILNNIIYHDEQILVCNKPPGVIVLGINNIDFYDSLSFLSSYLDETWDRKIDITNQEEEEEEEIEGKSSLKNSNPCTIQYHMPQFRMALKWDHFFPCIRTPNEPSGLLIYTQNSKLHDDIKSTAMRSFRKLKQPYLTFYGITTAIPRKLEDSHHIMIERHMYNGQYLSYEVFDASSNALKQGRIYTATIQHRTLSTNDELKVALVEFKTTTCTWDFVEIYCLRQCASLLGDNRYWNRVKLVAGIPMYINPIKHKIYPAKQELTKHVRLALDLYGQQITCPLHLHLTDFNLPKRFRRQRAVVHYHARPFPYFYETLERLKLKFPDDLNMNKPFEQQVDQEFEDAINR</sequence>
<comment type="caution">
    <text evidence="1">The sequence shown here is derived from an EMBL/GenBank/DDBJ whole genome shotgun (WGS) entry which is preliminary data.</text>
</comment>
<dbReference type="Proteomes" id="UP000663836">
    <property type="component" value="Unassembled WGS sequence"/>
</dbReference>
<protein>
    <recommendedName>
        <fullName evidence="3">Pseudouridine synthase RsuA/RluA-like domain-containing protein</fullName>
    </recommendedName>
</protein>
<reference evidence="1" key="1">
    <citation type="submission" date="2021-02" db="EMBL/GenBank/DDBJ databases">
        <authorList>
            <person name="Nowell W R."/>
        </authorList>
    </citation>
    <scope>NUCLEOTIDE SEQUENCE</scope>
</reference>
<name>A0A819TTZ6_9BILA</name>
<gene>
    <name evidence="1" type="ORF">JBS370_LOCUS30936</name>
</gene>
<evidence type="ECO:0000313" key="1">
    <source>
        <dbReference type="EMBL" id="CAF4085228.1"/>
    </source>
</evidence>
<dbReference type="Gene3D" id="3.30.2350.10">
    <property type="entry name" value="Pseudouridine synthase"/>
    <property type="match status" value="1"/>
</dbReference>
<accession>A0A819TTZ6</accession>